<protein>
    <submittedName>
        <fullName evidence="12">Heme biosynthesis HemY N-terminal domain-containing protein</fullName>
    </submittedName>
</protein>
<dbReference type="Pfam" id="PF07219">
    <property type="entry name" value="HemY_N"/>
    <property type="match status" value="1"/>
</dbReference>
<dbReference type="Proteomes" id="UP001595791">
    <property type="component" value="Unassembled WGS sequence"/>
</dbReference>
<comment type="caution">
    <text evidence="12">The sequence shown here is derived from an EMBL/GenBank/DDBJ whole genome shotgun (WGS) entry which is preliminary data.</text>
</comment>
<evidence type="ECO:0000313" key="13">
    <source>
        <dbReference type="Proteomes" id="UP001595791"/>
    </source>
</evidence>
<evidence type="ECO:0000256" key="4">
    <source>
        <dbReference type="ARBA" id="ARBA00022475"/>
    </source>
</evidence>
<comment type="function">
    <text evidence="1">Involved in a late step of protoheme IX synthesis.</text>
</comment>
<evidence type="ECO:0000256" key="3">
    <source>
        <dbReference type="ARBA" id="ARBA00004744"/>
    </source>
</evidence>
<organism evidence="12 13">
    <name type="scientific">Chitinimonas lacunae</name>
    <dbReference type="NCBI Taxonomy" id="1963018"/>
    <lineage>
        <taxon>Bacteria</taxon>
        <taxon>Pseudomonadati</taxon>
        <taxon>Pseudomonadota</taxon>
        <taxon>Betaproteobacteria</taxon>
        <taxon>Neisseriales</taxon>
        <taxon>Chitinibacteraceae</taxon>
        <taxon>Chitinimonas</taxon>
    </lineage>
</organism>
<dbReference type="InterPro" id="IPR011990">
    <property type="entry name" value="TPR-like_helical_dom_sf"/>
</dbReference>
<comment type="subcellular location">
    <subcellularLocation>
        <location evidence="2">Cell inner membrane</location>
        <topology evidence="2">Multi-pass membrane protein</topology>
    </subcellularLocation>
</comment>
<evidence type="ECO:0000256" key="1">
    <source>
        <dbReference type="ARBA" id="ARBA00002962"/>
    </source>
</evidence>
<name>A0ABV8MRM0_9NEIS</name>
<evidence type="ECO:0000313" key="12">
    <source>
        <dbReference type="EMBL" id="MFC4160317.1"/>
    </source>
</evidence>
<reference evidence="13" key="1">
    <citation type="journal article" date="2019" name="Int. J. Syst. Evol. Microbiol.">
        <title>The Global Catalogue of Microorganisms (GCM) 10K type strain sequencing project: providing services to taxonomists for standard genome sequencing and annotation.</title>
        <authorList>
            <consortium name="The Broad Institute Genomics Platform"/>
            <consortium name="The Broad Institute Genome Sequencing Center for Infectious Disease"/>
            <person name="Wu L."/>
            <person name="Ma J."/>
        </authorList>
    </citation>
    <scope>NUCLEOTIDE SEQUENCE [LARGE SCALE GENOMIC DNA]</scope>
    <source>
        <strain evidence="13">LMG 29894</strain>
    </source>
</reference>
<proteinExistence type="predicted"/>
<evidence type="ECO:0000256" key="9">
    <source>
        <dbReference type="ARBA" id="ARBA00023244"/>
    </source>
</evidence>
<keyword evidence="5" id="KW-0997">Cell inner membrane</keyword>
<keyword evidence="7 10" id="KW-1133">Transmembrane helix</keyword>
<dbReference type="InterPro" id="IPR010817">
    <property type="entry name" value="HemY_N"/>
</dbReference>
<keyword evidence="4" id="KW-1003">Cell membrane</keyword>
<keyword evidence="6 10" id="KW-0812">Transmembrane</keyword>
<keyword evidence="8 10" id="KW-0472">Membrane</keyword>
<dbReference type="RefSeq" id="WP_378165018.1">
    <property type="nucleotide sequence ID" value="NZ_JBHSBU010000001.1"/>
</dbReference>
<evidence type="ECO:0000259" key="11">
    <source>
        <dbReference type="Pfam" id="PF07219"/>
    </source>
</evidence>
<dbReference type="Gene3D" id="1.25.40.10">
    <property type="entry name" value="Tetratricopeptide repeat domain"/>
    <property type="match status" value="1"/>
</dbReference>
<evidence type="ECO:0000256" key="10">
    <source>
        <dbReference type="SAM" id="Phobius"/>
    </source>
</evidence>
<feature type="domain" description="HemY N-terminal" evidence="11">
    <location>
        <begin position="26"/>
        <end position="133"/>
    </location>
</feature>
<accession>A0ABV8MRM0</accession>
<keyword evidence="13" id="KW-1185">Reference proteome</keyword>
<gene>
    <name evidence="12" type="ORF">ACFOW7_13305</name>
</gene>
<keyword evidence="9" id="KW-0627">Porphyrin biosynthesis</keyword>
<evidence type="ECO:0000256" key="5">
    <source>
        <dbReference type="ARBA" id="ARBA00022519"/>
    </source>
</evidence>
<feature type="transmembrane region" description="Helical" evidence="10">
    <location>
        <begin position="38"/>
        <end position="59"/>
    </location>
</feature>
<evidence type="ECO:0000256" key="8">
    <source>
        <dbReference type="ARBA" id="ARBA00023136"/>
    </source>
</evidence>
<sequence>MRWLLWLMGLFALAVGISLIARLDTGYALLFLPPYQLYLSLNAFVLLFVFLVLGGYGLARLYDWVVQMPLTVKRFRAERRASQARRFRLEALTAWLEGRYHRAERAIARAREVEDDAPTRAVDALIGARTAHLYRDFVRRDRYLEEVRQSNAGRSLALAMVEAECLNEQYRHREALEALQHALDISPKLTAALKLELRLRQQEQNPARVLELADQLEKGDGIDPVQAARIRVQARLQQLAMEPMEKRELERWWQGLSNAERLHPRLAAATAREFVRHRQDEMAERILVNALEHQWDNGPVEVFGQIGRLGGSEHGAVRRLGRAEQWLQHRPNDHVLLLALGRLCFDAQLWGKARTYLEASLAVQESPIAHAELGQLLEQLGEHDTANAHYRQSLGLALDALEQRG</sequence>
<dbReference type="SUPFAM" id="SSF48452">
    <property type="entry name" value="TPR-like"/>
    <property type="match status" value="1"/>
</dbReference>
<comment type="pathway">
    <text evidence="3">Porphyrin-containing compound metabolism; protoheme biosynthesis.</text>
</comment>
<evidence type="ECO:0000256" key="7">
    <source>
        <dbReference type="ARBA" id="ARBA00022989"/>
    </source>
</evidence>
<dbReference type="InterPro" id="IPR005254">
    <property type="entry name" value="Heme_biosyn_assoc_TPR_pro"/>
</dbReference>
<dbReference type="NCBIfam" id="TIGR00540">
    <property type="entry name" value="TPR_hemY_coli"/>
    <property type="match status" value="1"/>
</dbReference>
<dbReference type="EMBL" id="JBHSBU010000001">
    <property type="protein sequence ID" value="MFC4160317.1"/>
    <property type="molecule type" value="Genomic_DNA"/>
</dbReference>
<evidence type="ECO:0000256" key="2">
    <source>
        <dbReference type="ARBA" id="ARBA00004429"/>
    </source>
</evidence>
<evidence type="ECO:0000256" key="6">
    <source>
        <dbReference type="ARBA" id="ARBA00022692"/>
    </source>
</evidence>